<organism evidence="4 5">
    <name type="scientific">Achlya hypogyna</name>
    <name type="common">Oomycete</name>
    <name type="synonym">Protoachlya hypogyna</name>
    <dbReference type="NCBI Taxonomy" id="1202772"/>
    <lineage>
        <taxon>Eukaryota</taxon>
        <taxon>Sar</taxon>
        <taxon>Stramenopiles</taxon>
        <taxon>Oomycota</taxon>
        <taxon>Saprolegniomycetes</taxon>
        <taxon>Saprolegniales</taxon>
        <taxon>Achlyaceae</taxon>
        <taxon>Achlya</taxon>
    </lineage>
</organism>
<feature type="chain" id="PRO_5012167252" description="MARVEL domain-containing protein" evidence="3">
    <location>
        <begin position="21"/>
        <end position="189"/>
    </location>
</feature>
<evidence type="ECO:0000256" key="1">
    <source>
        <dbReference type="SAM" id="MobiDB-lite"/>
    </source>
</evidence>
<sequence length="189" mass="20936">MCIILDECLMLLVLALQALTVLPSIAVSREMGIAMLALYLATVFVSVGFAFLYTLRDCCPCVNRLQRHGALIFYLLHIGLIAFSIATISTFLKPYFDKAEFRTYCLANGLDDNLSGTSCGKLEGYMVIALMALTLEIGLSVYMLTIGRRISKKQAIEYNRLQREKSMEDAELPSTTRKSAIKKTASNAV</sequence>
<evidence type="ECO:0008006" key="6">
    <source>
        <dbReference type="Google" id="ProtNLM"/>
    </source>
</evidence>
<comment type="caution">
    <text evidence="4">The sequence shown here is derived from an EMBL/GenBank/DDBJ whole genome shotgun (WGS) entry which is preliminary data.</text>
</comment>
<gene>
    <name evidence="4" type="ORF">ACHHYP_15416</name>
</gene>
<feature type="signal peptide" evidence="3">
    <location>
        <begin position="1"/>
        <end position="20"/>
    </location>
</feature>
<dbReference type="Proteomes" id="UP000243579">
    <property type="component" value="Unassembled WGS sequence"/>
</dbReference>
<proteinExistence type="predicted"/>
<feature type="compositionally biased region" description="Polar residues" evidence="1">
    <location>
        <begin position="173"/>
        <end position="189"/>
    </location>
</feature>
<evidence type="ECO:0000256" key="3">
    <source>
        <dbReference type="SAM" id="SignalP"/>
    </source>
</evidence>
<keyword evidence="2" id="KW-0812">Transmembrane</keyword>
<protein>
    <recommendedName>
        <fullName evidence="6">MARVEL domain-containing protein</fullName>
    </recommendedName>
</protein>
<keyword evidence="3" id="KW-0732">Signal</keyword>
<keyword evidence="2" id="KW-0472">Membrane</keyword>
<evidence type="ECO:0000256" key="2">
    <source>
        <dbReference type="SAM" id="Phobius"/>
    </source>
</evidence>
<feature type="transmembrane region" description="Helical" evidence="2">
    <location>
        <begin position="124"/>
        <end position="144"/>
    </location>
</feature>
<dbReference type="AlphaFoldDB" id="A0A1V9ZEZ1"/>
<reference evidence="4 5" key="1">
    <citation type="journal article" date="2014" name="Genome Biol. Evol.">
        <title>The secreted proteins of Achlya hypogyna and Thraustotheca clavata identify the ancestral oomycete secretome and reveal gene acquisitions by horizontal gene transfer.</title>
        <authorList>
            <person name="Misner I."/>
            <person name="Blouin N."/>
            <person name="Leonard G."/>
            <person name="Richards T.A."/>
            <person name="Lane C.E."/>
        </authorList>
    </citation>
    <scope>NUCLEOTIDE SEQUENCE [LARGE SCALE GENOMIC DNA]</scope>
    <source>
        <strain evidence="4 5">ATCC 48635</strain>
    </source>
</reference>
<name>A0A1V9ZEZ1_ACHHY</name>
<accession>A0A1V9ZEZ1</accession>
<feature type="region of interest" description="Disordered" evidence="1">
    <location>
        <begin position="167"/>
        <end position="189"/>
    </location>
</feature>
<feature type="transmembrane region" description="Helical" evidence="2">
    <location>
        <begin position="33"/>
        <end position="55"/>
    </location>
</feature>
<keyword evidence="2" id="KW-1133">Transmembrane helix</keyword>
<keyword evidence="5" id="KW-1185">Reference proteome</keyword>
<dbReference type="OrthoDB" id="71953at2759"/>
<evidence type="ECO:0000313" key="5">
    <source>
        <dbReference type="Proteomes" id="UP000243579"/>
    </source>
</evidence>
<feature type="transmembrane region" description="Helical" evidence="2">
    <location>
        <begin position="71"/>
        <end position="92"/>
    </location>
</feature>
<evidence type="ECO:0000313" key="4">
    <source>
        <dbReference type="EMBL" id="OQR96553.1"/>
    </source>
</evidence>
<dbReference type="EMBL" id="JNBR01000141">
    <property type="protein sequence ID" value="OQR96553.1"/>
    <property type="molecule type" value="Genomic_DNA"/>
</dbReference>